<reference evidence="5 6" key="1">
    <citation type="submission" date="2018-04" db="EMBL/GenBank/DDBJ databases">
        <title>Genomic Encyclopedia of Type Strains, Phase III (KMG-III): the genomes of soil and plant-associated and newly described type strains.</title>
        <authorList>
            <person name="Whitman W."/>
        </authorList>
    </citation>
    <scope>NUCLEOTIDE SEQUENCE [LARGE SCALE GENOMIC DNA]</scope>
    <source>
        <strain evidence="5 6">MA101b</strain>
    </source>
</reference>
<evidence type="ECO:0000256" key="3">
    <source>
        <dbReference type="ARBA" id="ARBA00023163"/>
    </source>
</evidence>
<feature type="domain" description="HTH crp-type" evidence="4">
    <location>
        <begin position="145"/>
        <end position="219"/>
    </location>
</feature>
<dbReference type="SMART" id="SM00419">
    <property type="entry name" value="HTH_CRP"/>
    <property type="match status" value="1"/>
</dbReference>
<dbReference type="InterPro" id="IPR014710">
    <property type="entry name" value="RmlC-like_jellyroll"/>
</dbReference>
<dbReference type="Gene3D" id="1.10.10.10">
    <property type="entry name" value="Winged helix-like DNA-binding domain superfamily/Winged helix DNA-binding domain"/>
    <property type="match status" value="1"/>
</dbReference>
<dbReference type="EMBL" id="QAOG01000004">
    <property type="protein sequence ID" value="PTQ59794.1"/>
    <property type="molecule type" value="Genomic_DNA"/>
</dbReference>
<dbReference type="GO" id="GO:0003677">
    <property type="term" value="F:DNA binding"/>
    <property type="evidence" value="ECO:0007669"/>
    <property type="project" value="UniProtKB-KW"/>
</dbReference>
<proteinExistence type="predicted"/>
<dbReference type="InterPro" id="IPR000595">
    <property type="entry name" value="cNMP-bd_dom"/>
</dbReference>
<dbReference type="Pfam" id="PF13545">
    <property type="entry name" value="HTH_Crp_2"/>
    <property type="match status" value="1"/>
</dbReference>
<dbReference type="Gene3D" id="2.60.120.10">
    <property type="entry name" value="Jelly Rolls"/>
    <property type="match status" value="1"/>
</dbReference>
<keyword evidence="3" id="KW-0804">Transcription</keyword>
<dbReference type="SUPFAM" id="SSF51206">
    <property type="entry name" value="cAMP-binding domain-like"/>
    <property type="match status" value="1"/>
</dbReference>
<dbReference type="InterPro" id="IPR036390">
    <property type="entry name" value="WH_DNA-bd_sf"/>
</dbReference>
<dbReference type="SUPFAM" id="SSF46785">
    <property type="entry name" value="Winged helix' DNA-binding domain"/>
    <property type="match status" value="1"/>
</dbReference>
<dbReference type="AlphaFoldDB" id="A0A2T5GKF8"/>
<dbReference type="Pfam" id="PF00027">
    <property type="entry name" value="cNMP_binding"/>
    <property type="match status" value="1"/>
</dbReference>
<dbReference type="Proteomes" id="UP000244189">
    <property type="component" value="Unassembled WGS sequence"/>
</dbReference>
<evidence type="ECO:0000259" key="4">
    <source>
        <dbReference type="PROSITE" id="PS51063"/>
    </source>
</evidence>
<name>A0A2T5GKF8_9SPHN</name>
<evidence type="ECO:0000256" key="1">
    <source>
        <dbReference type="ARBA" id="ARBA00023015"/>
    </source>
</evidence>
<accession>A0A2T5GKF8</accession>
<keyword evidence="1" id="KW-0805">Transcription regulation</keyword>
<comment type="caution">
    <text evidence="5">The sequence shown here is derived from an EMBL/GenBank/DDBJ whole genome shotgun (WGS) entry which is preliminary data.</text>
</comment>
<dbReference type="InterPro" id="IPR012318">
    <property type="entry name" value="HTH_CRP"/>
</dbReference>
<evidence type="ECO:0000313" key="6">
    <source>
        <dbReference type="Proteomes" id="UP000244189"/>
    </source>
</evidence>
<dbReference type="PROSITE" id="PS51063">
    <property type="entry name" value="HTH_CRP_2"/>
    <property type="match status" value="1"/>
</dbReference>
<dbReference type="InterPro" id="IPR018490">
    <property type="entry name" value="cNMP-bd_dom_sf"/>
</dbReference>
<evidence type="ECO:0000313" key="5">
    <source>
        <dbReference type="EMBL" id="PTQ59794.1"/>
    </source>
</evidence>
<protein>
    <submittedName>
        <fullName evidence="5">CRP-like cAMP-binding protein</fullName>
    </submittedName>
</protein>
<dbReference type="GO" id="GO:0006355">
    <property type="term" value="P:regulation of DNA-templated transcription"/>
    <property type="evidence" value="ECO:0007669"/>
    <property type="project" value="InterPro"/>
</dbReference>
<keyword evidence="6" id="KW-1185">Reference proteome</keyword>
<dbReference type="CDD" id="cd00038">
    <property type="entry name" value="CAP_ED"/>
    <property type="match status" value="1"/>
</dbReference>
<organism evidence="5 6">
    <name type="scientific">Sphingomonas aurantiaca</name>
    <dbReference type="NCBI Taxonomy" id="185949"/>
    <lineage>
        <taxon>Bacteria</taxon>
        <taxon>Pseudomonadati</taxon>
        <taxon>Pseudomonadota</taxon>
        <taxon>Alphaproteobacteria</taxon>
        <taxon>Sphingomonadales</taxon>
        <taxon>Sphingomonadaceae</taxon>
        <taxon>Sphingomonas</taxon>
    </lineage>
</organism>
<evidence type="ECO:0000256" key="2">
    <source>
        <dbReference type="ARBA" id="ARBA00023125"/>
    </source>
</evidence>
<gene>
    <name evidence="5" type="ORF">C8J26_2647</name>
</gene>
<dbReference type="RefSeq" id="WP_107958551.1">
    <property type="nucleotide sequence ID" value="NZ_JASPFP010000001.1"/>
</dbReference>
<sequence>MISGKFLLGRGRHELSDEEQRVLEDSIGSVRQVAARKQIVRAGVIIDTSTLLLEGFVCRYMDDRDGQRQLVAVHVPGDFVDLHAFPMRRLDHDIATLGPVKIACYDHQTLETITERYPHLTRKLWFSTLLDAAMHREWIFRLGRLGAEGRVAHLFCELNERLEMVGLAADGRYMLPMTQPDIAEASGLTGVHVNRVLRSLREKNLLTFKANEVCILDRKALAAVAEFEPQYLYGSNGP</sequence>
<dbReference type="InterPro" id="IPR036388">
    <property type="entry name" value="WH-like_DNA-bd_sf"/>
</dbReference>
<keyword evidence="2" id="KW-0238">DNA-binding</keyword>